<dbReference type="GO" id="GO:0006508">
    <property type="term" value="P:proteolysis"/>
    <property type="evidence" value="ECO:0007669"/>
    <property type="project" value="InterPro"/>
</dbReference>
<dbReference type="EMBL" id="GL732556">
    <property type="protein sequence ID" value="EFX78634.1"/>
    <property type="molecule type" value="Genomic_DNA"/>
</dbReference>
<sequence>EDLTYDQATKKINRLQVIDWNLFDYLSIGLMSHGDSGKFLTADCREKHIEDFCSEFSGIKFPGLLGEPKIFFLNVCRGERQNKSNL</sequence>
<dbReference type="InterPro" id="IPR001309">
    <property type="entry name" value="Pept_C14_p20"/>
</dbReference>
<dbReference type="Pfam" id="PF00656">
    <property type="entry name" value="Peptidase_C14"/>
    <property type="match status" value="1"/>
</dbReference>
<evidence type="ECO:0000259" key="1">
    <source>
        <dbReference type="PROSITE" id="PS50208"/>
    </source>
</evidence>
<dbReference type="PROSITE" id="PS50208">
    <property type="entry name" value="CASPASE_P20"/>
    <property type="match status" value="1"/>
</dbReference>
<protein>
    <recommendedName>
        <fullName evidence="1">Caspase family p20 domain-containing protein</fullName>
    </recommendedName>
</protein>
<evidence type="ECO:0000313" key="2">
    <source>
        <dbReference type="EMBL" id="EFX78634.1"/>
    </source>
</evidence>
<organism evidence="2 3">
    <name type="scientific">Daphnia pulex</name>
    <name type="common">Water flea</name>
    <dbReference type="NCBI Taxonomy" id="6669"/>
    <lineage>
        <taxon>Eukaryota</taxon>
        <taxon>Metazoa</taxon>
        <taxon>Ecdysozoa</taxon>
        <taxon>Arthropoda</taxon>
        <taxon>Crustacea</taxon>
        <taxon>Branchiopoda</taxon>
        <taxon>Diplostraca</taxon>
        <taxon>Cladocera</taxon>
        <taxon>Anomopoda</taxon>
        <taxon>Daphniidae</taxon>
        <taxon>Daphnia</taxon>
    </lineage>
</organism>
<name>E9GPG0_DAPPU</name>
<gene>
    <name evidence="2" type="ORF">DAPPUDRAFT_53228</name>
</gene>
<dbReference type="KEGG" id="dpx:DAPPUDRAFT_53228"/>
<dbReference type="Gene3D" id="3.40.50.1460">
    <property type="match status" value="1"/>
</dbReference>
<keyword evidence="3" id="KW-1185">Reference proteome</keyword>
<dbReference type="Proteomes" id="UP000000305">
    <property type="component" value="Unassembled WGS sequence"/>
</dbReference>
<feature type="non-terminal residue" evidence="2">
    <location>
        <position position="1"/>
    </location>
</feature>
<accession>E9GPG0</accession>
<feature type="domain" description="Caspase family p20" evidence="1">
    <location>
        <begin position="1"/>
        <end position="80"/>
    </location>
</feature>
<dbReference type="OrthoDB" id="6097640at2759"/>
<dbReference type="InterPro" id="IPR011600">
    <property type="entry name" value="Pept_C14_caspase"/>
</dbReference>
<dbReference type="AlphaFoldDB" id="E9GPG0"/>
<dbReference type="SUPFAM" id="SSF52129">
    <property type="entry name" value="Caspase-like"/>
    <property type="match status" value="1"/>
</dbReference>
<dbReference type="InParanoid" id="E9GPG0"/>
<dbReference type="HOGENOM" id="CLU_2504200_0_0_1"/>
<dbReference type="PhylomeDB" id="E9GPG0"/>
<evidence type="ECO:0000313" key="3">
    <source>
        <dbReference type="Proteomes" id="UP000000305"/>
    </source>
</evidence>
<dbReference type="InterPro" id="IPR029030">
    <property type="entry name" value="Caspase-like_dom_sf"/>
</dbReference>
<dbReference type="GO" id="GO:0004197">
    <property type="term" value="F:cysteine-type endopeptidase activity"/>
    <property type="evidence" value="ECO:0007669"/>
    <property type="project" value="InterPro"/>
</dbReference>
<reference evidence="2 3" key="1">
    <citation type="journal article" date="2011" name="Science">
        <title>The ecoresponsive genome of Daphnia pulex.</title>
        <authorList>
            <person name="Colbourne J.K."/>
            <person name="Pfrender M.E."/>
            <person name="Gilbert D."/>
            <person name="Thomas W.K."/>
            <person name="Tucker A."/>
            <person name="Oakley T.H."/>
            <person name="Tokishita S."/>
            <person name="Aerts A."/>
            <person name="Arnold G.J."/>
            <person name="Basu M.K."/>
            <person name="Bauer D.J."/>
            <person name="Caceres C.E."/>
            <person name="Carmel L."/>
            <person name="Casola C."/>
            <person name="Choi J.H."/>
            <person name="Detter J.C."/>
            <person name="Dong Q."/>
            <person name="Dusheyko S."/>
            <person name="Eads B.D."/>
            <person name="Frohlich T."/>
            <person name="Geiler-Samerotte K.A."/>
            <person name="Gerlach D."/>
            <person name="Hatcher P."/>
            <person name="Jogdeo S."/>
            <person name="Krijgsveld J."/>
            <person name="Kriventseva E.V."/>
            <person name="Kultz D."/>
            <person name="Laforsch C."/>
            <person name="Lindquist E."/>
            <person name="Lopez J."/>
            <person name="Manak J.R."/>
            <person name="Muller J."/>
            <person name="Pangilinan J."/>
            <person name="Patwardhan R.P."/>
            <person name="Pitluck S."/>
            <person name="Pritham E.J."/>
            <person name="Rechtsteiner A."/>
            <person name="Rho M."/>
            <person name="Rogozin I.B."/>
            <person name="Sakarya O."/>
            <person name="Salamov A."/>
            <person name="Schaack S."/>
            <person name="Shapiro H."/>
            <person name="Shiga Y."/>
            <person name="Skalitzky C."/>
            <person name="Smith Z."/>
            <person name="Souvorov A."/>
            <person name="Sung W."/>
            <person name="Tang Z."/>
            <person name="Tsuchiya D."/>
            <person name="Tu H."/>
            <person name="Vos H."/>
            <person name="Wang M."/>
            <person name="Wolf Y.I."/>
            <person name="Yamagata H."/>
            <person name="Yamada T."/>
            <person name="Ye Y."/>
            <person name="Shaw J.R."/>
            <person name="Andrews J."/>
            <person name="Crease T.J."/>
            <person name="Tang H."/>
            <person name="Lucas S.M."/>
            <person name="Robertson H.M."/>
            <person name="Bork P."/>
            <person name="Koonin E.V."/>
            <person name="Zdobnov E.M."/>
            <person name="Grigoriev I.V."/>
            <person name="Lynch M."/>
            <person name="Boore J.L."/>
        </authorList>
    </citation>
    <scope>NUCLEOTIDE SEQUENCE [LARGE SCALE GENOMIC DNA]</scope>
</reference>
<dbReference type="STRING" id="6669.E9GPG0"/>
<proteinExistence type="predicted"/>